<protein>
    <recommendedName>
        <fullName evidence="12">Phosphatidylinositol-glycan biosynthesis class F protein</fullName>
    </recommendedName>
</protein>
<evidence type="ECO:0000313" key="10">
    <source>
        <dbReference type="EMBL" id="CAL1709745.1"/>
    </source>
</evidence>
<feature type="transmembrane region" description="Helical" evidence="9">
    <location>
        <begin position="38"/>
        <end position="59"/>
    </location>
</feature>
<keyword evidence="5" id="KW-0256">Endoplasmic reticulum</keyword>
<organism evidence="10 11">
    <name type="scientific">Somion occarium</name>
    <dbReference type="NCBI Taxonomy" id="3059160"/>
    <lineage>
        <taxon>Eukaryota</taxon>
        <taxon>Fungi</taxon>
        <taxon>Dikarya</taxon>
        <taxon>Basidiomycota</taxon>
        <taxon>Agaricomycotina</taxon>
        <taxon>Agaricomycetes</taxon>
        <taxon>Polyporales</taxon>
        <taxon>Cerrenaceae</taxon>
        <taxon>Somion</taxon>
    </lineage>
</organism>
<dbReference type="InterPro" id="IPR009580">
    <property type="entry name" value="GPI_biosynthesis_protein_Pig-F"/>
</dbReference>
<evidence type="ECO:0000256" key="7">
    <source>
        <dbReference type="ARBA" id="ARBA00023136"/>
    </source>
</evidence>
<evidence type="ECO:0000313" key="11">
    <source>
        <dbReference type="Proteomes" id="UP001497453"/>
    </source>
</evidence>
<reference evidence="11" key="1">
    <citation type="submission" date="2024-04" db="EMBL/GenBank/DDBJ databases">
        <authorList>
            <person name="Shaw F."/>
            <person name="Minotto A."/>
        </authorList>
    </citation>
    <scope>NUCLEOTIDE SEQUENCE [LARGE SCALE GENOMIC DNA]</scope>
</reference>
<keyword evidence="11" id="KW-1185">Reference proteome</keyword>
<evidence type="ECO:0000256" key="1">
    <source>
        <dbReference type="ARBA" id="ARBA00004477"/>
    </source>
</evidence>
<accession>A0ABP1DPJ9</accession>
<feature type="transmembrane region" description="Helical" evidence="9">
    <location>
        <begin position="174"/>
        <end position="193"/>
    </location>
</feature>
<feature type="compositionally biased region" description="Basic and acidic residues" evidence="8">
    <location>
        <begin position="17"/>
        <end position="26"/>
    </location>
</feature>
<feature type="region of interest" description="Disordered" evidence="8">
    <location>
        <begin position="1"/>
        <end position="27"/>
    </location>
</feature>
<evidence type="ECO:0000256" key="3">
    <source>
        <dbReference type="ARBA" id="ARBA00022502"/>
    </source>
</evidence>
<dbReference type="Pfam" id="PF06699">
    <property type="entry name" value="PIG-F"/>
    <property type="match status" value="1"/>
</dbReference>
<name>A0ABP1DPJ9_9APHY</name>
<keyword evidence="7 9" id="KW-0472">Membrane</keyword>
<evidence type="ECO:0000256" key="8">
    <source>
        <dbReference type="SAM" id="MobiDB-lite"/>
    </source>
</evidence>
<keyword evidence="3" id="KW-0337">GPI-anchor biosynthesis</keyword>
<comment type="pathway">
    <text evidence="2">Glycolipid biosynthesis; glycosylphosphatidylinositol-anchor biosynthesis.</text>
</comment>
<feature type="transmembrane region" description="Helical" evidence="9">
    <location>
        <begin position="288"/>
        <end position="310"/>
    </location>
</feature>
<evidence type="ECO:0008006" key="12">
    <source>
        <dbReference type="Google" id="ProtNLM"/>
    </source>
</evidence>
<evidence type="ECO:0000256" key="2">
    <source>
        <dbReference type="ARBA" id="ARBA00004687"/>
    </source>
</evidence>
<feature type="transmembrane region" description="Helical" evidence="9">
    <location>
        <begin position="205"/>
        <end position="226"/>
    </location>
</feature>
<evidence type="ECO:0000256" key="9">
    <source>
        <dbReference type="SAM" id="Phobius"/>
    </source>
</evidence>
<comment type="subcellular location">
    <subcellularLocation>
        <location evidence="1">Endoplasmic reticulum membrane</location>
        <topology evidence="1">Multi-pass membrane protein</topology>
    </subcellularLocation>
</comment>
<sequence length="340" mass="37730">MSPTTQPQRSRKSQKQSGKEREESERPAVQLPTAFFPFARYTSVVGVHTSLIAFTALFLPRTSLSSLFRSSAANGQLGKPDDVLLTLTENPLRTLAWICAGSCVLQVWWASWLRNWALDARAGVTEGADDTTRRTEQKLLREEWNSGRFAVGFIDIFVRCTLMYIVLQAFRMACLAAVVTSVVFSIVIILYGAPLNSHLLRTYLLGLLVALLSVFSAAYTLGVPSLGSDTESLVRRLTWIRLFAELSPRTPVERAILYPAIGTVLGCWVGAIPIGLDWERPWQAWPLTPAYGAVSGYIVGSLWALAINGVRQLYEIQLRENREAASAKRSEPQHTKKKGT</sequence>
<gene>
    <name evidence="10" type="ORF">GFSPODELE1_LOCUS7487</name>
</gene>
<keyword evidence="6 9" id="KW-1133">Transmembrane helix</keyword>
<keyword evidence="4 9" id="KW-0812">Transmembrane</keyword>
<evidence type="ECO:0000256" key="5">
    <source>
        <dbReference type="ARBA" id="ARBA00022824"/>
    </source>
</evidence>
<feature type="transmembrane region" description="Helical" evidence="9">
    <location>
        <begin position="256"/>
        <end position="276"/>
    </location>
</feature>
<dbReference type="Proteomes" id="UP001497453">
    <property type="component" value="Chromosome 5"/>
</dbReference>
<evidence type="ECO:0000256" key="4">
    <source>
        <dbReference type="ARBA" id="ARBA00022692"/>
    </source>
</evidence>
<proteinExistence type="predicted"/>
<evidence type="ECO:0000256" key="6">
    <source>
        <dbReference type="ARBA" id="ARBA00022989"/>
    </source>
</evidence>
<dbReference type="EMBL" id="OZ037948">
    <property type="protein sequence ID" value="CAL1709745.1"/>
    <property type="molecule type" value="Genomic_DNA"/>
</dbReference>